<dbReference type="Proteomes" id="UP000887565">
    <property type="component" value="Unplaced"/>
</dbReference>
<organism evidence="1 2">
    <name type="scientific">Romanomermis culicivorax</name>
    <name type="common">Nematode worm</name>
    <dbReference type="NCBI Taxonomy" id="13658"/>
    <lineage>
        <taxon>Eukaryota</taxon>
        <taxon>Metazoa</taxon>
        <taxon>Ecdysozoa</taxon>
        <taxon>Nematoda</taxon>
        <taxon>Enoplea</taxon>
        <taxon>Dorylaimia</taxon>
        <taxon>Mermithida</taxon>
        <taxon>Mermithoidea</taxon>
        <taxon>Mermithidae</taxon>
        <taxon>Romanomermis</taxon>
    </lineage>
</organism>
<name>A0A915HFJ5_ROMCU</name>
<proteinExistence type="predicted"/>
<keyword evidence="1" id="KW-1185">Reference proteome</keyword>
<accession>A0A915HFJ5</accession>
<evidence type="ECO:0000313" key="2">
    <source>
        <dbReference type="WBParaSite" id="nRc.2.0.1.t00817-RA"/>
    </source>
</evidence>
<dbReference type="WBParaSite" id="nRc.2.0.1.t00817-RA">
    <property type="protein sequence ID" value="nRc.2.0.1.t00817-RA"/>
    <property type="gene ID" value="nRc.2.0.1.g00817"/>
</dbReference>
<protein>
    <submittedName>
        <fullName evidence="2">Uncharacterized protein</fullName>
    </submittedName>
</protein>
<evidence type="ECO:0000313" key="1">
    <source>
        <dbReference type="Proteomes" id="UP000887565"/>
    </source>
</evidence>
<reference evidence="2" key="1">
    <citation type="submission" date="2022-11" db="UniProtKB">
        <authorList>
            <consortium name="WormBaseParasite"/>
        </authorList>
    </citation>
    <scope>IDENTIFICATION</scope>
</reference>
<sequence>MSVIKVSTGRLYLAHLVYVYILSEKNDGLVRWAAVWWPPTQYSPTRIIVKVHELADLGRDAAPRIHRRALNAGPVKEKSTVKSSMMTNYFYKSFCGALECLALINLARAKKSPMTDLNND</sequence>
<dbReference type="AlphaFoldDB" id="A0A915HFJ5"/>